<dbReference type="Pfam" id="PF14604">
    <property type="entry name" value="SH3_9"/>
    <property type="match status" value="1"/>
</dbReference>
<organism evidence="4 5">
    <name type="scientific">Goodea atripinnis</name>
    <dbReference type="NCBI Taxonomy" id="208336"/>
    <lineage>
        <taxon>Eukaryota</taxon>
        <taxon>Metazoa</taxon>
        <taxon>Chordata</taxon>
        <taxon>Craniata</taxon>
        <taxon>Vertebrata</taxon>
        <taxon>Euteleostomi</taxon>
        <taxon>Actinopterygii</taxon>
        <taxon>Neopterygii</taxon>
        <taxon>Teleostei</taxon>
        <taxon>Neoteleostei</taxon>
        <taxon>Acanthomorphata</taxon>
        <taxon>Ovalentaria</taxon>
        <taxon>Atherinomorphae</taxon>
        <taxon>Cyprinodontiformes</taxon>
        <taxon>Goodeidae</taxon>
        <taxon>Goodea</taxon>
    </lineage>
</organism>
<accession>A0ABV0MFE9</accession>
<evidence type="ECO:0000313" key="4">
    <source>
        <dbReference type="EMBL" id="MEQ2157835.1"/>
    </source>
</evidence>
<evidence type="ECO:0000256" key="2">
    <source>
        <dbReference type="PROSITE-ProRule" id="PRU00192"/>
    </source>
</evidence>
<protein>
    <recommendedName>
        <fullName evidence="3">SH3 domain-containing protein</fullName>
    </recommendedName>
</protein>
<feature type="domain" description="SH3" evidence="3">
    <location>
        <begin position="73"/>
        <end position="138"/>
    </location>
</feature>
<dbReference type="InterPro" id="IPR001452">
    <property type="entry name" value="SH3_domain"/>
</dbReference>
<dbReference type="SUPFAM" id="SSF50044">
    <property type="entry name" value="SH3-domain"/>
    <property type="match status" value="1"/>
</dbReference>
<dbReference type="Gene3D" id="2.30.30.40">
    <property type="entry name" value="SH3 Domains"/>
    <property type="match status" value="1"/>
</dbReference>
<feature type="non-terminal residue" evidence="4">
    <location>
        <position position="1"/>
    </location>
</feature>
<evidence type="ECO:0000259" key="3">
    <source>
        <dbReference type="PROSITE" id="PS50002"/>
    </source>
</evidence>
<evidence type="ECO:0000256" key="1">
    <source>
        <dbReference type="ARBA" id="ARBA00022443"/>
    </source>
</evidence>
<dbReference type="Proteomes" id="UP001476798">
    <property type="component" value="Unassembled WGS sequence"/>
</dbReference>
<dbReference type="InterPro" id="IPR036028">
    <property type="entry name" value="SH3-like_dom_sf"/>
</dbReference>
<gene>
    <name evidence="4" type="ORF">GOODEAATRI_005871</name>
</gene>
<evidence type="ECO:0000313" key="5">
    <source>
        <dbReference type="Proteomes" id="UP001476798"/>
    </source>
</evidence>
<dbReference type="EMBL" id="JAHRIO010000272">
    <property type="protein sequence ID" value="MEQ2157835.1"/>
    <property type="molecule type" value="Genomic_DNA"/>
</dbReference>
<name>A0ABV0MFE9_9TELE</name>
<dbReference type="SMART" id="SM00326">
    <property type="entry name" value="SH3"/>
    <property type="match status" value="1"/>
</dbReference>
<keyword evidence="5" id="KW-1185">Reference proteome</keyword>
<keyword evidence="1 2" id="KW-0728">SH3 domain</keyword>
<sequence length="146" mass="16291">CADSKVEALSEALQTTVQQWRGRFPRPLPLELYTSSSFIGLFVEEQVADVLRQFAADFATEAARKTGRNHQGIVRNTPWVMYPYMPQNDDELELAPGDYIFTSSMDQTSTSEGWVYGTSLATGLSGLLPENYVSLADESDTWVFHG</sequence>
<reference evidence="4 5" key="1">
    <citation type="submission" date="2021-06" db="EMBL/GenBank/DDBJ databases">
        <authorList>
            <person name="Palmer J.M."/>
        </authorList>
    </citation>
    <scope>NUCLEOTIDE SEQUENCE [LARGE SCALE GENOMIC DNA]</scope>
    <source>
        <strain evidence="4 5">GA_2019</strain>
        <tissue evidence="4">Muscle</tissue>
    </source>
</reference>
<dbReference type="PROSITE" id="PS50002">
    <property type="entry name" value="SH3"/>
    <property type="match status" value="1"/>
</dbReference>
<comment type="caution">
    <text evidence="4">The sequence shown here is derived from an EMBL/GenBank/DDBJ whole genome shotgun (WGS) entry which is preliminary data.</text>
</comment>
<proteinExistence type="predicted"/>